<dbReference type="CDD" id="cd03809">
    <property type="entry name" value="GT4_MtfB-like"/>
    <property type="match status" value="1"/>
</dbReference>
<proteinExistence type="predicted"/>
<name>A0A2X2SKU6_CAPOC</name>
<evidence type="ECO:0000256" key="1">
    <source>
        <dbReference type="ARBA" id="ARBA00022679"/>
    </source>
</evidence>
<feature type="domain" description="Glycosyl transferase family 1" evidence="2">
    <location>
        <begin position="185"/>
        <end position="325"/>
    </location>
</feature>
<evidence type="ECO:0000313" key="4">
    <source>
        <dbReference type="Proteomes" id="UP000250169"/>
    </source>
</evidence>
<dbReference type="PANTHER" id="PTHR46401">
    <property type="entry name" value="GLYCOSYLTRANSFERASE WBBK-RELATED"/>
    <property type="match status" value="1"/>
</dbReference>
<gene>
    <name evidence="3" type="ORF">NCTC11545_00401</name>
</gene>
<dbReference type="GO" id="GO:0016757">
    <property type="term" value="F:glycosyltransferase activity"/>
    <property type="evidence" value="ECO:0007669"/>
    <property type="project" value="InterPro"/>
</dbReference>
<protein>
    <submittedName>
        <fullName evidence="3">Glycogen synthase</fullName>
    </submittedName>
</protein>
<reference evidence="3 4" key="1">
    <citation type="submission" date="2018-06" db="EMBL/GenBank/DDBJ databases">
        <authorList>
            <consortium name="Pathogen Informatics"/>
            <person name="Doyle S."/>
        </authorList>
    </citation>
    <scope>NUCLEOTIDE SEQUENCE [LARGE SCALE GENOMIC DNA]</scope>
    <source>
        <strain evidence="3 4">NCTC11545</strain>
    </source>
</reference>
<evidence type="ECO:0000259" key="2">
    <source>
        <dbReference type="Pfam" id="PF00534"/>
    </source>
</evidence>
<dbReference type="EMBL" id="UAVS01000001">
    <property type="protein sequence ID" value="SQA93038.1"/>
    <property type="molecule type" value="Genomic_DNA"/>
</dbReference>
<dbReference type="InterPro" id="IPR001296">
    <property type="entry name" value="Glyco_trans_1"/>
</dbReference>
<keyword evidence="1" id="KW-0808">Transferase</keyword>
<dbReference type="Gene3D" id="3.40.50.2000">
    <property type="entry name" value="Glycogen Phosphorylase B"/>
    <property type="match status" value="2"/>
</dbReference>
<dbReference type="RefSeq" id="WP_111972062.1">
    <property type="nucleotide sequence ID" value="NZ_UAVS01000001.1"/>
</dbReference>
<dbReference type="AlphaFoldDB" id="A0A2X2SKU6"/>
<accession>A0A2X2SKU6</accession>
<dbReference type="Proteomes" id="UP000250169">
    <property type="component" value="Unassembled WGS sequence"/>
</dbReference>
<dbReference type="PANTHER" id="PTHR46401:SF2">
    <property type="entry name" value="GLYCOSYLTRANSFERASE WBBK-RELATED"/>
    <property type="match status" value="1"/>
</dbReference>
<evidence type="ECO:0000313" key="3">
    <source>
        <dbReference type="EMBL" id="SQA93038.1"/>
    </source>
</evidence>
<dbReference type="SUPFAM" id="SSF53756">
    <property type="entry name" value="UDP-Glycosyltransferase/glycogen phosphorylase"/>
    <property type="match status" value="1"/>
</dbReference>
<dbReference type="Pfam" id="PF00534">
    <property type="entry name" value="Glycos_transf_1"/>
    <property type="match status" value="1"/>
</dbReference>
<organism evidence="3 4">
    <name type="scientific">Capnocytophaga ochracea</name>
    <dbReference type="NCBI Taxonomy" id="1018"/>
    <lineage>
        <taxon>Bacteria</taxon>
        <taxon>Pseudomonadati</taxon>
        <taxon>Bacteroidota</taxon>
        <taxon>Flavobacteriia</taxon>
        <taxon>Flavobacteriales</taxon>
        <taxon>Flavobacteriaceae</taxon>
        <taxon>Capnocytophaga</taxon>
    </lineage>
</organism>
<sequence length="361" mass="41733">MNHSQKKILIDLERLRYPNTGLANVFKNLAKGLSEIASVIDFYYFGTAKTIREINPDLKVLPYKHWHRFYEPFGEHFDVVHSSNQGSLYFRKDYRHTRKILTLHDLNFLYEDISKHKLKKTLALVNANLKNTHYLVCISDFVKEDILKNASLLQLDKVKEILVIHNGITFLEEKNYPLEGAFAFLKNRKYLLNIGVLFAKKNQRSLVESLPYIEEDLVLVSSERKEPYTTELKERIAQLGLEQRVHLFSHISEEEKNALLQHCQALCQPSLAEGFGIPPIEAMAFGKAVFLSKYTSLPEIGGKEAFYFDSFDPQAMASTIKEGLALYHAQTAVRSAQLKAWATQYNYRTMAQNYLDLYNRI</sequence>